<dbReference type="InterPro" id="IPR022185">
    <property type="entry name" value="DUF3712"/>
</dbReference>
<dbReference type="OrthoDB" id="10039566at2759"/>
<organism evidence="3 4">
    <name type="scientific">Helicocarpus griseus UAMH5409</name>
    <dbReference type="NCBI Taxonomy" id="1447875"/>
    <lineage>
        <taxon>Eukaryota</taxon>
        <taxon>Fungi</taxon>
        <taxon>Dikarya</taxon>
        <taxon>Ascomycota</taxon>
        <taxon>Pezizomycotina</taxon>
        <taxon>Eurotiomycetes</taxon>
        <taxon>Eurotiomycetidae</taxon>
        <taxon>Onygenales</taxon>
        <taxon>Ajellomycetaceae</taxon>
        <taxon>Helicocarpus</taxon>
    </lineage>
</organism>
<dbReference type="STRING" id="1447875.A0A2B7XU22"/>
<dbReference type="InterPro" id="IPR046368">
    <property type="entry name" value="Tag1"/>
</dbReference>
<name>A0A2B7XU22_9EURO</name>
<dbReference type="EMBL" id="PDNB01000065">
    <property type="protein sequence ID" value="PGH11987.1"/>
    <property type="molecule type" value="Genomic_DNA"/>
</dbReference>
<keyword evidence="2" id="KW-1133">Transmembrane helix</keyword>
<evidence type="ECO:0000256" key="2">
    <source>
        <dbReference type="SAM" id="Phobius"/>
    </source>
</evidence>
<gene>
    <name evidence="3" type="ORF">AJ79_04574</name>
</gene>
<reference evidence="3 4" key="1">
    <citation type="submission" date="2017-10" db="EMBL/GenBank/DDBJ databases">
        <title>Comparative genomics in systemic dimorphic fungi from Ajellomycetaceae.</title>
        <authorList>
            <person name="Munoz J.F."/>
            <person name="Mcewen J.G."/>
            <person name="Clay O.K."/>
            <person name="Cuomo C.A."/>
        </authorList>
    </citation>
    <scope>NUCLEOTIDE SEQUENCE [LARGE SCALE GENOMIC DNA]</scope>
    <source>
        <strain evidence="3 4">UAMH5409</strain>
    </source>
</reference>
<accession>A0A2B7XU22</accession>
<evidence type="ECO:0000313" key="4">
    <source>
        <dbReference type="Proteomes" id="UP000223968"/>
    </source>
</evidence>
<keyword evidence="2" id="KW-0812">Transmembrane</keyword>
<comment type="caution">
    <text evidence="3">The sequence shown here is derived from an EMBL/GenBank/DDBJ whole genome shotgun (WGS) entry which is preliminary data.</text>
</comment>
<protein>
    <submittedName>
        <fullName evidence="3">Uncharacterized protein</fullName>
    </submittedName>
</protein>
<proteinExistence type="predicted"/>
<sequence>MGFKETASKYVIGSNRGQDGEGAKAAGGVNGSGSGSEHVESVEKVPQGRGKRLLAHYKRWWICYLIGIIIFLAIFLPVFFTVAIPAIAQRMVDDAELPIHGGMIMKPTPDSVEYSLTASLAVPKPFTVELEPIVLHLYRVQQTPEEAYIDVPLPEMKLKGNAMIDVPATRVPVLDMADWTQFLTEAVHQEKFILAAKGSTTAHLGALKVELTLDKQLELNGLNKLKGYDILSAKLILPFQEDGTNLKATLNIPNHSIITFELGDLTLDMFSGDIWLGQAVIYEAKLTPGDNIVNADIRLDLQRTVSNIKPVLESQGDALRRGNLKLRANGNTTIFDGQHIPFYEDVLNNLNVEAEVPIMKVLTDSIAGLTEGGKGLKGILDMVKQGGLKDIMGIVGDLFKGDGLKNIMDALGGVIKSIIGGEGGSLKEILDGIDLPQLLKDVDLPKILGGLDIKKIVGDLDIKKIVGDLDLKNLLKDVKIQDVASTIKSLNLGEFDLGGFNIKQILEDANIKEVLANLNKPPA</sequence>
<feature type="region of interest" description="Disordered" evidence="1">
    <location>
        <begin position="13"/>
        <end position="43"/>
    </location>
</feature>
<keyword evidence="2" id="KW-0472">Membrane</keyword>
<dbReference type="Pfam" id="PF12505">
    <property type="entry name" value="DUF3712"/>
    <property type="match status" value="1"/>
</dbReference>
<dbReference type="PANTHER" id="PTHR35895">
    <property type="entry name" value="CHROMOSOME 16, WHOLE GENOME SHOTGUN SEQUENCE"/>
    <property type="match status" value="1"/>
</dbReference>
<dbReference type="PANTHER" id="PTHR35895:SF2">
    <property type="match status" value="1"/>
</dbReference>
<dbReference type="AlphaFoldDB" id="A0A2B7XU22"/>
<dbReference type="Proteomes" id="UP000223968">
    <property type="component" value="Unassembled WGS sequence"/>
</dbReference>
<dbReference type="GO" id="GO:0000329">
    <property type="term" value="C:fungal-type vacuole membrane"/>
    <property type="evidence" value="ECO:0007669"/>
    <property type="project" value="InterPro"/>
</dbReference>
<feature type="transmembrane region" description="Helical" evidence="2">
    <location>
        <begin position="61"/>
        <end position="88"/>
    </location>
</feature>
<evidence type="ECO:0000256" key="1">
    <source>
        <dbReference type="SAM" id="MobiDB-lite"/>
    </source>
</evidence>
<evidence type="ECO:0000313" key="3">
    <source>
        <dbReference type="EMBL" id="PGH11987.1"/>
    </source>
</evidence>
<keyword evidence="4" id="KW-1185">Reference proteome</keyword>